<name>C4JHF1_UNCRE</name>
<proteinExistence type="predicted"/>
<dbReference type="VEuPathDB" id="FungiDB:UREG_01314"/>
<dbReference type="KEGG" id="ure:UREG_01314"/>
<sequence>MAANSHKPALVDGTLPTSSGSSASSVVTKPIKGTTKPCFGHGIAGCRKANWSREMQRFLKRRALYRHFRRQNQNTQVKLLRTSIAQQMDKLLDERRRYEAIREYAKAQYPGCDVMLYVRV</sequence>
<reference evidence="3" key="1">
    <citation type="journal article" date="2009" name="Genome Res.">
        <title>Comparative genomic analyses of the human fungal pathogens Coccidioides and their relatives.</title>
        <authorList>
            <person name="Sharpton T.J."/>
            <person name="Stajich J.E."/>
            <person name="Rounsley S.D."/>
            <person name="Gardner M.J."/>
            <person name="Wortman J.R."/>
            <person name="Jordar V.S."/>
            <person name="Maiti R."/>
            <person name="Kodira C.D."/>
            <person name="Neafsey D.E."/>
            <person name="Zeng Q."/>
            <person name="Hung C.-Y."/>
            <person name="McMahan C."/>
            <person name="Muszewska A."/>
            <person name="Grynberg M."/>
            <person name="Mandel M.A."/>
            <person name="Kellner E.M."/>
            <person name="Barker B.M."/>
            <person name="Galgiani J.N."/>
            <person name="Orbach M.J."/>
            <person name="Kirkland T.N."/>
            <person name="Cole G.T."/>
            <person name="Henn M.R."/>
            <person name="Birren B.W."/>
            <person name="Taylor J.W."/>
        </authorList>
    </citation>
    <scope>NUCLEOTIDE SEQUENCE [LARGE SCALE GENOMIC DNA]</scope>
    <source>
        <strain evidence="3">UAMH 1704</strain>
    </source>
</reference>
<dbReference type="EMBL" id="CH476615">
    <property type="protein sequence ID" value="EEP76465.1"/>
    <property type="molecule type" value="Genomic_DNA"/>
</dbReference>
<organism evidence="2 3">
    <name type="scientific">Uncinocarpus reesii (strain UAMH 1704)</name>
    <dbReference type="NCBI Taxonomy" id="336963"/>
    <lineage>
        <taxon>Eukaryota</taxon>
        <taxon>Fungi</taxon>
        <taxon>Dikarya</taxon>
        <taxon>Ascomycota</taxon>
        <taxon>Pezizomycotina</taxon>
        <taxon>Eurotiomycetes</taxon>
        <taxon>Eurotiomycetidae</taxon>
        <taxon>Onygenales</taxon>
        <taxon>Onygenaceae</taxon>
        <taxon>Uncinocarpus</taxon>
    </lineage>
</organism>
<dbReference type="HOGENOM" id="CLU_2051398_0_0_1"/>
<dbReference type="RefSeq" id="XP_002541798.1">
    <property type="nucleotide sequence ID" value="XM_002541752.1"/>
</dbReference>
<gene>
    <name evidence="2" type="ORF">UREG_01314</name>
</gene>
<feature type="region of interest" description="Disordered" evidence="1">
    <location>
        <begin position="1"/>
        <end position="28"/>
    </location>
</feature>
<dbReference type="GeneID" id="8444674"/>
<protein>
    <submittedName>
        <fullName evidence="2">Uncharacterized protein</fullName>
    </submittedName>
</protein>
<dbReference type="eggNOG" id="ENOG502RPRP">
    <property type="taxonomic scope" value="Eukaryota"/>
</dbReference>
<dbReference type="AlphaFoldDB" id="C4JHF1"/>
<dbReference type="InParanoid" id="C4JHF1"/>
<evidence type="ECO:0000256" key="1">
    <source>
        <dbReference type="SAM" id="MobiDB-lite"/>
    </source>
</evidence>
<keyword evidence="3" id="KW-1185">Reference proteome</keyword>
<accession>C4JHF1</accession>
<evidence type="ECO:0000313" key="3">
    <source>
        <dbReference type="Proteomes" id="UP000002058"/>
    </source>
</evidence>
<dbReference type="Proteomes" id="UP000002058">
    <property type="component" value="Unassembled WGS sequence"/>
</dbReference>
<evidence type="ECO:0000313" key="2">
    <source>
        <dbReference type="EMBL" id="EEP76465.1"/>
    </source>
</evidence>